<comment type="caution">
    <text evidence="2">The sequence shown here is derived from an EMBL/GenBank/DDBJ whole genome shotgun (WGS) entry which is preliminary data.</text>
</comment>
<organism evidence="2 3">
    <name type="scientific">Ignelater luminosus</name>
    <name type="common">Cucubano</name>
    <name type="synonym">Pyrophorus luminosus</name>
    <dbReference type="NCBI Taxonomy" id="2038154"/>
    <lineage>
        <taxon>Eukaryota</taxon>
        <taxon>Metazoa</taxon>
        <taxon>Ecdysozoa</taxon>
        <taxon>Arthropoda</taxon>
        <taxon>Hexapoda</taxon>
        <taxon>Insecta</taxon>
        <taxon>Pterygota</taxon>
        <taxon>Neoptera</taxon>
        <taxon>Endopterygota</taxon>
        <taxon>Coleoptera</taxon>
        <taxon>Polyphaga</taxon>
        <taxon>Elateriformia</taxon>
        <taxon>Elateroidea</taxon>
        <taxon>Elateridae</taxon>
        <taxon>Agrypninae</taxon>
        <taxon>Pyrophorini</taxon>
        <taxon>Ignelater</taxon>
    </lineage>
</organism>
<dbReference type="AlphaFoldDB" id="A0A8K0GDB0"/>
<name>A0A8K0GDB0_IGNLU</name>
<evidence type="ECO:0000313" key="2">
    <source>
        <dbReference type="EMBL" id="KAF2895394.1"/>
    </source>
</evidence>
<keyword evidence="3" id="KW-1185">Reference proteome</keyword>
<dbReference type="OrthoDB" id="6782520at2759"/>
<accession>A0A8K0GDB0</accession>
<reference evidence="2" key="1">
    <citation type="submission" date="2019-08" db="EMBL/GenBank/DDBJ databases">
        <title>The genome of the North American firefly Photinus pyralis.</title>
        <authorList>
            <consortium name="Photinus pyralis genome working group"/>
            <person name="Fallon T.R."/>
            <person name="Sander Lower S.E."/>
            <person name="Weng J.-K."/>
        </authorList>
    </citation>
    <scope>NUCLEOTIDE SEQUENCE</scope>
    <source>
        <strain evidence="2">TRF0915ILg1</strain>
        <tissue evidence="2">Whole body</tissue>
    </source>
</reference>
<evidence type="ECO:0000256" key="1">
    <source>
        <dbReference type="SAM" id="MobiDB-lite"/>
    </source>
</evidence>
<dbReference type="EMBL" id="VTPC01005967">
    <property type="protein sequence ID" value="KAF2895394.1"/>
    <property type="molecule type" value="Genomic_DNA"/>
</dbReference>
<proteinExistence type="predicted"/>
<feature type="region of interest" description="Disordered" evidence="1">
    <location>
        <begin position="1"/>
        <end position="26"/>
    </location>
</feature>
<protein>
    <submittedName>
        <fullName evidence="2">Uncharacterized protein</fullName>
    </submittedName>
</protein>
<gene>
    <name evidence="2" type="ORF">ILUMI_10781</name>
</gene>
<dbReference type="Proteomes" id="UP000801492">
    <property type="component" value="Unassembled WGS sequence"/>
</dbReference>
<evidence type="ECO:0000313" key="3">
    <source>
        <dbReference type="Proteomes" id="UP000801492"/>
    </source>
</evidence>
<sequence>MVSGEYNHQPYEAPEPPETTSKCSATKDDDIVAVISGDNRRELEQRTATVSALLEEWTETQKLEISAQKTVYMIFKNKLGQNPTIRIKEQSVTRLLEEEFALAKICGTAEADFMGQQICREEYPRP</sequence>